<organism evidence="1 2">
    <name type="scientific">Rhodovulum steppense</name>
    <dbReference type="NCBI Taxonomy" id="540251"/>
    <lineage>
        <taxon>Bacteria</taxon>
        <taxon>Pseudomonadati</taxon>
        <taxon>Pseudomonadota</taxon>
        <taxon>Alphaproteobacteria</taxon>
        <taxon>Rhodobacterales</taxon>
        <taxon>Paracoccaceae</taxon>
        <taxon>Rhodovulum</taxon>
    </lineage>
</organism>
<keyword evidence="2" id="KW-1185">Reference proteome</keyword>
<reference evidence="1 2" key="1">
    <citation type="submission" date="2019-03" db="EMBL/GenBank/DDBJ databases">
        <title>Genomic Encyclopedia of Type Strains, Phase IV (KMG-IV): sequencing the most valuable type-strain genomes for metagenomic binning, comparative biology and taxonomic classification.</title>
        <authorList>
            <person name="Goeker M."/>
        </authorList>
    </citation>
    <scope>NUCLEOTIDE SEQUENCE [LARGE SCALE GENOMIC DNA]</scope>
    <source>
        <strain evidence="1 2">DSM 21153</strain>
    </source>
</reference>
<dbReference type="Proteomes" id="UP000295277">
    <property type="component" value="Unassembled WGS sequence"/>
</dbReference>
<evidence type="ECO:0000313" key="1">
    <source>
        <dbReference type="EMBL" id="TCM81510.1"/>
    </source>
</evidence>
<dbReference type="PROSITE" id="PS51257">
    <property type="entry name" value="PROKAR_LIPOPROTEIN"/>
    <property type="match status" value="1"/>
</dbReference>
<dbReference type="RefSeq" id="WP_132695885.1">
    <property type="nucleotide sequence ID" value="NZ_SLVM01000018.1"/>
</dbReference>
<comment type="caution">
    <text evidence="1">The sequence shown here is derived from an EMBL/GenBank/DDBJ whole genome shotgun (WGS) entry which is preliminary data.</text>
</comment>
<protein>
    <recommendedName>
        <fullName evidence="3">Entericidin EcnA/B family protein</fullName>
    </recommendedName>
</protein>
<evidence type="ECO:0008006" key="3">
    <source>
        <dbReference type="Google" id="ProtNLM"/>
    </source>
</evidence>
<accession>A0A4R1YQW8</accession>
<dbReference type="AlphaFoldDB" id="A0A4R1YQW8"/>
<proteinExistence type="predicted"/>
<gene>
    <name evidence="1" type="ORF">EV216_11853</name>
</gene>
<sequence>MTRTLLMLGLLALAGCGTVEGIGEDISAGARAVRNAF</sequence>
<evidence type="ECO:0000313" key="2">
    <source>
        <dbReference type="Proteomes" id="UP000295277"/>
    </source>
</evidence>
<dbReference type="EMBL" id="SLVM01000018">
    <property type="protein sequence ID" value="TCM81510.1"/>
    <property type="molecule type" value="Genomic_DNA"/>
</dbReference>
<name>A0A4R1YQW8_9RHOB</name>